<reference evidence="1" key="1">
    <citation type="submission" date="2020-10" db="EMBL/GenBank/DDBJ databases">
        <title>De novo genome project of the cellulose decomposer Thermobifida halotolerans type strain.</title>
        <authorList>
            <person name="Nagy I."/>
            <person name="Horvath B."/>
            <person name="Kukolya J."/>
            <person name="Nagy I."/>
            <person name="Orsini M."/>
        </authorList>
    </citation>
    <scope>NUCLEOTIDE SEQUENCE</scope>
    <source>
        <strain evidence="1">DSM 44931</strain>
    </source>
</reference>
<evidence type="ECO:0000313" key="2">
    <source>
        <dbReference type="Proteomes" id="UP000265719"/>
    </source>
</evidence>
<dbReference type="KEGG" id="thao:NI17_018100"/>
<proteinExistence type="predicted"/>
<dbReference type="EMBL" id="CP063196">
    <property type="protein sequence ID" value="UOE18691.1"/>
    <property type="molecule type" value="Genomic_DNA"/>
</dbReference>
<gene>
    <name evidence="1" type="ORF">NI17_018100</name>
</gene>
<sequence length="115" mass="12488">MCDRAALYRCFPSRPHLALAVFEENFAGLEALAAEPDPGAFARLWRRLPDPTVEETAFVEMGWTPAAASPTTTATGDCGRWSRTRCAASAGPDSWTPTPPPTTCCWPSAWCTAWP</sequence>
<dbReference type="Proteomes" id="UP000265719">
    <property type="component" value="Chromosome"/>
</dbReference>
<dbReference type="AlphaFoldDB" id="A0AA97LVF0"/>
<organism evidence="1 2">
    <name type="scientific">Thermobifida halotolerans</name>
    <dbReference type="NCBI Taxonomy" id="483545"/>
    <lineage>
        <taxon>Bacteria</taxon>
        <taxon>Bacillati</taxon>
        <taxon>Actinomycetota</taxon>
        <taxon>Actinomycetes</taxon>
        <taxon>Streptosporangiales</taxon>
        <taxon>Nocardiopsidaceae</taxon>
        <taxon>Thermobifida</taxon>
    </lineage>
</organism>
<dbReference type="RefSeq" id="WP_068691070.1">
    <property type="nucleotide sequence ID" value="NZ_CP063196.1"/>
</dbReference>
<name>A0AA97LVF0_9ACTN</name>
<keyword evidence="2" id="KW-1185">Reference proteome</keyword>
<dbReference type="Gene3D" id="1.10.357.10">
    <property type="entry name" value="Tetracycline Repressor, domain 2"/>
    <property type="match status" value="1"/>
</dbReference>
<protein>
    <submittedName>
        <fullName evidence="1">Uncharacterized protein</fullName>
    </submittedName>
</protein>
<accession>A0AA97LVF0</accession>
<evidence type="ECO:0000313" key="1">
    <source>
        <dbReference type="EMBL" id="UOE18691.1"/>
    </source>
</evidence>